<reference evidence="2 3" key="1">
    <citation type="submission" date="2020-08" db="EMBL/GenBank/DDBJ databases">
        <title>Genomic Encyclopedia of Type Strains, Phase III (KMG-III): the genomes of soil and plant-associated and newly described type strains.</title>
        <authorList>
            <person name="Whitman W."/>
        </authorList>
    </citation>
    <scope>NUCLEOTIDE SEQUENCE [LARGE SCALE GENOMIC DNA]</scope>
    <source>
        <strain evidence="2 3">CECT 3313</strain>
    </source>
</reference>
<organism evidence="2 3">
    <name type="scientific">Streptomyces echinatus</name>
    <dbReference type="NCBI Taxonomy" id="67293"/>
    <lineage>
        <taxon>Bacteria</taxon>
        <taxon>Bacillati</taxon>
        <taxon>Actinomycetota</taxon>
        <taxon>Actinomycetes</taxon>
        <taxon>Kitasatosporales</taxon>
        <taxon>Streptomycetaceae</taxon>
        <taxon>Streptomyces</taxon>
    </lineage>
</organism>
<dbReference type="PROSITE" id="PS51257">
    <property type="entry name" value="PROKAR_LIPOPROTEIN"/>
    <property type="match status" value="1"/>
</dbReference>
<dbReference type="Proteomes" id="UP000585836">
    <property type="component" value="Unassembled WGS sequence"/>
</dbReference>
<gene>
    <name evidence="2" type="ORF">FHS34_005595</name>
</gene>
<keyword evidence="1" id="KW-0732">Signal</keyword>
<sequence length="111" mass="11557">MPASRSMAALTGIALLGLALTACDDQANGQIVAHNGDRHVETVSNLVIGGCHRFPEGVTRVDNYTTSSLLMYTTPDCTVPRGGASAYLDGPSAGEAVEATGLWRSFSFAPE</sequence>
<accession>A0A7W9PZJ4</accession>
<evidence type="ECO:0000256" key="1">
    <source>
        <dbReference type="SAM" id="SignalP"/>
    </source>
</evidence>
<evidence type="ECO:0008006" key="4">
    <source>
        <dbReference type="Google" id="ProtNLM"/>
    </source>
</evidence>
<name>A0A7W9PZJ4_9ACTN</name>
<dbReference type="AlphaFoldDB" id="A0A7W9PZJ4"/>
<proteinExistence type="predicted"/>
<evidence type="ECO:0000313" key="2">
    <source>
        <dbReference type="EMBL" id="MBB5930102.1"/>
    </source>
</evidence>
<evidence type="ECO:0000313" key="3">
    <source>
        <dbReference type="Proteomes" id="UP000585836"/>
    </source>
</evidence>
<feature type="chain" id="PRO_5031462481" description="Lipoprotein" evidence="1">
    <location>
        <begin position="28"/>
        <end position="111"/>
    </location>
</feature>
<keyword evidence="3" id="KW-1185">Reference proteome</keyword>
<dbReference type="EMBL" id="JACHJK010000011">
    <property type="protein sequence ID" value="MBB5930102.1"/>
    <property type="molecule type" value="Genomic_DNA"/>
</dbReference>
<dbReference type="RefSeq" id="WP_184970248.1">
    <property type="nucleotide sequence ID" value="NZ_BAAAWF010000012.1"/>
</dbReference>
<feature type="signal peptide" evidence="1">
    <location>
        <begin position="1"/>
        <end position="27"/>
    </location>
</feature>
<protein>
    <recommendedName>
        <fullName evidence="4">Lipoprotein</fullName>
    </recommendedName>
</protein>
<comment type="caution">
    <text evidence="2">The sequence shown here is derived from an EMBL/GenBank/DDBJ whole genome shotgun (WGS) entry which is preliminary data.</text>
</comment>